<proteinExistence type="predicted"/>
<dbReference type="EMBL" id="WQLA01000002">
    <property type="protein sequence ID" value="MVN90896.1"/>
    <property type="molecule type" value="Genomic_DNA"/>
</dbReference>
<keyword evidence="3" id="KW-1185">Reference proteome</keyword>
<name>A0A6I4IBI5_9SPHI</name>
<protein>
    <submittedName>
        <fullName evidence="2">DUF2264 domain-containing protein</fullName>
    </submittedName>
</protein>
<comment type="caution">
    <text evidence="2">The sequence shown here is derived from an EMBL/GenBank/DDBJ whole genome shotgun (WGS) entry which is preliminary data.</text>
</comment>
<dbReference type="AlphaFoldDB" id="A0A6I4IBI5"/>
<evidence type="ECO:0000259" key="1">
    <source>
        <dbReference type="Pfam" id="PF10022"/>
    </source>
</evidence>
<gene>
    <name evidence="2" type="ORF">GO816_07155</name>
</gene>
<evidence type="ECO:0000313" key="2">
    <source>
        <dbReference type="EMBL" id="MVN90896.1"/>
    </source>
</evidence>
<dbReference type="Pfam" id="PF10022">
    <property type="entry name" value="DUF2264"/>
    <property type="match status" value="1"/>
</dbReference>
<dbReference type="PANTHER" id="PTHR35339">
    <property type="entry name" value="LINALOOL DEHYDRATASE_ISOMERASE DOMAIN-CONTAINING PROTEIN"/>
    <property type="match status" value="1"/>
</dbReference>
<dbReference type="PANTHER" id="PTHR35339:SF3">
    <property type="entry name" value="DUF2264 DOMAIN-CONTAINING PROTEIN"/>
    <property type="match status" value="1"/>
</dbReference>
<dbReference type="PIRSF" id="PIRSF014753">
    <property type="entry name" value="UCP014753"/>
    <property type="match status" value="1"/>
</dbReference>
<dbReference type="OrthoDB" id="9813465at2"/>
<reference evidence="2 3" key="1">
    <citation type="submission" date="2019-12" db="EMBL/GenBank/DDBJ databases">
        <title>Mucilaginibacter sp. HME9299 genome sequencing and assembly.</title>
        <authorList>
            <person name="Kang H."/>
            <person name="Kim H."/>
            <person name="Joh K."/>
        </authorList>
    </citation>
    <scope>NUCLEOTIDE SEQUENCE [LARGE SCALE GENOMIC DNA]</scope>
    <source>
        <strain evidence="2 3">HME9299</strain>
    </source>
</reference>
<dbReference type="Proteomes" id="UP000434850">
    <property type="component" value="Unassembled WGS sequence"/>
</dbReference>
<dbReference type="InterPro" id="IPR016624">
    <property type="entry name" value="UCP014753"/>
</dbReference>
<organism evidence="2 3">
    <name type="scientific">Mucilaginibacter aquatilis</name>
    <dbReference type="NCBI Taxonomy" id="1517760"/>
    <lineage>
        <taxon>Bacteria</taxon>
        <taxon>Pseudomonadati</taxon>
        <taxon>Bacteroidota</taxon>
        <taxon>Sphingobacteriia</taxon>
        <taxon>Sphingobacteriales</taxon>
        <taxon>Sphingobacteriaceae</taxon>
        <taxon>Mucilaginibacter</taxon>
    </lineage>
</organism>
<dbReference type="RefSeq" id="WP_157540661.1">
    <property type="nucleotide sequence ID" value="NZ_WQLA01000002.1"/>
</dbReference>
<sequence>MKSKSILLTLIVLTLTGISVFAQRGKTSNRRMQWLNYLDKIARPVMTNIAADELKVNMPVELSEKVDNKENRAKVAYLEAFGRTLSGIAPWLQLEGGNAAEVKLRDQYRTWAIKGITNAVNPNARDYLEWSGGQPLVDASFVAIALIRCPWLWEHLESNVQNNVITALQLTRKTVPVYSNWILFTGAIEAFFMKYGLGHDPVRIEYGIREFTQHWYVGDGLFSDGMEFHLDYYNSIVIQPYLSDILDVAGMKSNKYTAERNKVMQIGKRYSQVLERLIGADGSYPVIGRSIAYRCGVFHHLANVSLKKQLPESLKLGQIREALTAVINKTIGATGTFNNKGWLNIGLHGKQPGLAEGYINTGSLYLCTNVFLPLGLPETDEFWSSPAAPWTAVNVWSGKNMPADHAFDLK</sequence>
<feature type="domain" description="DUF2264" evidence="1">
    <location>
        <begin position="31"/>
        <end position="390"/>
    </location>
</feature>
<dbReference type="InterPro" id="IPR049349">
    <property type="entry name" value="DUF2264_N"/>
</dbReference>
<accession>A0A6I4IBI5</accession>
<evidence type="ECO:0000313" key="3">
    <source>
        <dbReference type="Proteomes" id="UP000434850"/>
    </source>
</evidence>